<keyword evidence="4" id="KW-0520">NAD</keyword>
<sequence>MFHKLLVGVKKPFLKMLPIPEPRLVMGSGVSEQIGELCREYEIYHPLVVTDKLLVNLGVIDPILDSLRGTNHPFTLYDEVTPDPSFDEVRNGVRLFIDKGCDGIIAVGGGSPMDCAKAISASAKTNKDVTRLLGLMRVHRPIHPIIAVPTTSGTGSEGTVAAVISDHQARKKQAITDPFIVPKVALLDPKLMVGLPPKITAETGADALTHAIESYISGYANDYSQQLSISAIQRIFRCLPVVVVDGNHLEARQEMAQASYEAGLAFTRTYIGYVHAIAHQLGAFYHVPHGRANAIVLPSVLRFIVAIDPKSIASLATTAGYATGDTDSANALAFIEKVEQLLAQLGIPNFVAELKIADISQIAKQAIDEAFGDYPVPVEMSEEQCHHILKGLVKRMDK</sequence>
<dbReference type="PANTHER" id="PTHR11496:SF102">
    <property type="entry name" value="ALCOHOL DEHYDROGENASE 4"/>
    <property type="match status" value="1"/>
</dbReference>
<dbReference type="PROSITE" id="PS00060">
    <property type="entry name" value="ADH_IRON_2"/>
    <property type="match status" value="1"/>
</dbReference>
<dbReference type="FunFam" id="3.40.50.1970:FF:000003">
    <property type="entry name" value="Alcohol dehydrogenase, iron-containing"/>
    <property type="match status" value="1"/>
</dbReference>
<dbReference type="GO" id="GO:0004022">
    <property type="term" value="F:alcohol dehydrogenase (NAD+) activity"/>
    <property type="evidence" value="ECO:0007669"/>
    <property type="project" value="TreeGrafter"/>
</dbReference>
<dbReference type="AlphaFoldDB" id="A0A4Y3HWY8"/>
<name>A0A4Y3HWY8_9VIBR</name>
<dbReference type="Proteomes" id="UP000318717">
    <property type="component" value="Unassembled WGS sequence"/>
</dbReference>
<dbReference type="InterPro" id="IPR056798">
    <property type="entry name" value="ADH_Fe_C"/>
</dbReference>
<dbReference type="Gene3D" id="3.40.50.1970">
    <property type="match status" value="1"/>
</dbReference>
<evidence type="ECO:0000313" key="8">
    <source>
        <dbReference type="Proteomes" id="UP000318717"/>
    </source>
</evidence>
<evidence type="ECO:0000256" key="2">
    <source>
        <dbReference type="ARBA" id="ARBA00007358"/>
    </source>
</evidence>
<dbReference type="Gene3D" id="1.20.1090.10">
    <property type="entry name" value="Dehydroquinate synthase-like - alpha domain"/>
    <property type="match status" value="1"/>
</dbReference>
<comment type="cofactor">
    <cofactor evidence="1">
        <name>Fe cation</name>
        <dbReference type="ChEBI" id="CHEBI:24875"/>
    </cofactor>
</comment>
<dbReference type="InterPro" id="IPR018211">
    <property type="entry name" value="ADH_Fe_CS"/>
</dbReference>
<dbReference type="SUPFAM" id="SSF56796">
    <property type="entry name" value="Dehydroquinate synthase-like"/>
    <property type="match status" value="1"/>
</dbReference>
<dbReference type="EMBL" id="BJLF01000012">
    <property type="protein sequence ID" value="GEA51703.1"/>
    <property type="molecule type" value="Genomic_DNA"/>
</dbReference>
<evidence type="ECO:0000259" key="6">
    <source>
        <dbReference type="Pfam" id="PF25137"/>
    </source>
</evidence>
<dbReference type="Pfam" id="PF25137">
    <property type="entry name" value="ADH_Fe_C"/>
    <property type="match status" value="1"/>
</dbReference>
<dbReference type="PANTHER" id="PTHR11496">
    <property type="entry name" value="ALCOHOL DEHYDROGENASE"/>
    <property type="match status" value="1"/>
</dbReference>
<evidence type="ECO:0000256" key="3">
    <source>
        <dbReference type="ARBA" id="ARBA00023002"/>
    </source>
</evidence>
<dbReference type="InterPro" id="IPR039697">
    <property type="entry name" value="Alcohol_dehydrogenase_Fe"/>
</dbReference>
<dbReference type="PROSITE" id="PS00913">
    <property type="entry name" value="ADH_IRON_1"/>
    <property type="match status" value="1"/>
</dbReference>
<dbReference type="FunFam" id="1.20.1090.10:FF:000001">
    <property type="entry name" value="Aldehyde-alcohol dehydrogenase"/>
    <property type="match status" value="1"/>
</dbReference>
<protein>
    <submittedName>
        <fullName evidence="7">Alcohol dehydrogenase</fullName>
    </submittedName>
</protein>
<dbReference type="GO" id="GO:0046872">
    <property type="term" value="F:metal ion binding"/>
    <property type="evidence" value="ECO:0007669"/>
    <property type="project" value="InterPro"/>
</dbReference>
<feature type="domain" description="Alcohol dehydrogenase iron-type/glycerol dehydrogenase GldA" evidence="5">
    <location>
        <begin position="23"/>
        <end position="189"/>
    </location>
</feature>
<evidence type="ECO:0000313" key="7">
    <source>
        <dbReference type="EMBL" id="GEA51703.1"/>
    </source>
</evidence>
<reference evidence="7 8" key="1">
    <citation type="submission" date="2019-06" db="EMBL/GenBank/DDBJ databases">
        <title>Whole genome shotgun sequence of Vibrio inusitatus NBRC 102082.</title>
        <authorList>
            <person name="Hosoyama A."/>
            <person name="Uohara A."/>
            <person name="Ohji S."/>
            <person name="Ichikawa N."/>
        </authorList>
    </citation>
    <scope>NUCLEOTIDE SEQUENCE [LARGE SCALE GENOMIC DNA]</scope>
    <source>
        <strain evidence="7 8">NBRC 102082</strain>
    </source>
</reference>
<dbReference type="OrthoDB" id="9815791at2"/>
<evidence type="ECO:0000256" key="4">
    <source>
        <dbReference type="ARBA" id="ARBA00023027"/>
    </source>
</evidence>
<keyword evidence="3" id="KW-0560">Oxidoreductase</keyword>
<comment type="caution">
    <text evidence="7">The sequence shown here is derived from an EMBL/GenBank/DDBJ whole genome shotgun (WGS) entry which is preliminary data.</text>
</comment>
<feature type="domain" description="Fe-containing alcohol dehydrogenase-like C-terminal" evidence="6">
    <location>
        <begin position="200"/>
        <end position="390"/>
    </location>
</feature>
<evidence type="ECO:0000256" key="1">
    <source>
        <dbReference type="ARBA" id="ARBA00001962"/>
    </source>
</evidence>
<dbReference type="Pfam" id="PF00465">
    <property type="entry name" value="Fe-ADH"/>
    <property type="match status" value="1"/>
</dbReference>
<comment type="similarity">
    <text evidence="2">Belongs to the iron-containing alcohol dehydrogenase family.</text>
</comment>
<dbReference type="InterPro" id="IPR001670">
    <property type="entry name" value="ADH_Fe/GldA"/>
</dbReference>
<accession>A0A4Y3HWY8</accession>
<proteinExistence type="inferred from homology"/>
<organism evidence="7 8">
    <name type="scientific">Vibrio inusitatus NBRC 102082</name>
    <dbReference type="NCBI Taxonomy" id="1219070"/>
    <lineage>
        <taxon>Bacteria</taxon>
        <taxon>Pseudomonadati</taxon>
        <taxon>Pseudomonadota</taxon>
        <taxon>Gammaproteobacteria</taxon>
        <taxon>Vibrionales</taxon>
        <taxon>Vibrionaceae</taxon>
        <taxon>Vibrio</taxon>
    </lineage>
</organism>
<dbReference type="CDD" id="cd08189">
    <property type="entry name" value="Fe-ADH-like"/>
    <property type="match status" value="1"/>
</dbReference>
<keyword evidence="8" id="KW-1185">Reference proteome</keyword>
<gene>
    <name evidence="7" type="ORF">VIN01S_25070</name>
</gene>
<evidence type="ECO:0000259" key="5">
    <source>
        <dbReference type="Pfam" id="PF00465"/>
    </source>
</evidence>
<dbReference type="RefSeq" id="WP_141346178.1">
    <property type="nucleotide sequence ID" value="NZ_BJLF01000012.1"/>
</dbReference>